<dbReference type="SUPFAM" id="SSF52141">
    <property type="entry name" value="Uracil-DNA glycosylase-like"/>
    <property type="match status" value="1"/>
</dbReference>
<dbReference type="Proteomes" id="UP000319342">
    <property type="component" value="Chromosome"/>
</dbReference>
<dbReference type="AlphaFoldDB" id="A0A518D2E2"/>
<keyword evidence="9" id="KW-0408">Iron</keyword>
<evidence type="ECO:0000256" key="12">
    <source>
        <dbReference type="SAM" id="MobiDB-lite"/>
    </source>
</evidence>
<feature type="compositionally biased region" description="Low complexity" evidence="12">
    <location>
        <begin position="93"/>
        <end position="115"/>
    </location>
</feature>
<evidence type="ECO:0000256" key="2">
    <source>
        <dbReference type="ARBA" id="ARBA00006521"/>
    </source>
</evidence>
<dbReference type="SMART" id="SM00987">
    <property type="entry name" value="UreE_C"/>
    <property type="match status" value="1"/>
</dbReference>
<evidence type="ECO:0000256" key="8">
    <source>
        <dbReference type="ARBA" id="ARBA00022801"/>
    </source>
</evidence>
<sequence>MDPSTPRADPADELAALVRAAERLARRAQGLGRPAGRAPRLAAIQPAPGRAGAPTPHPGAEPQQRAARPAAEASAAVAASATRQTRPAPPAAGGPQRGPRPSQAAPSAVAPSTRTAPPPTGPPPTAAVAAAASTLDELEAAVAGCRACALCTARTRTVFADGNPTARLMFVGEAPGQEEDAQGKPFVGPSGQLLTDIIAKGMGLDRAQDVYIANVVKCRPPGNRDPLPEEKATCAPFLARQIELVDPKVIVPLGRHAGTHMLQNTASMGRLRGQVVQRDGRAIVPTYHPAYLLRTPSKKRECWADIQLAMAELAR</sequence>
<dbReference type="CDD" id="cd10030">
    <property type="entry name" value="UDG-F4_TTUDGA_SPO1dp_like"/>
    <property type="match status" value="1"/>
</dbReference>
<evidence type="ECO:0000256" key="9">
    <source>
        <dbReference type="ARBA" id="ARBA00023004"/>
    </source>
</evidence>
<evidence type="ECO:0000256" key="4">
    <source>
        <dbReference type="ARBA" id="ARBA00019403"/>
    </source>
</evidence>
<evidence type="ECO:0000259" key="13">
    <source>
        <dbReference type="SMART" id="SM00986"/>
    </source>
</evidence>
<evidence type="ECO:0000256" key="10">
    <source>
        <dbReference type="ARBA" id="ARBA00023014"/>
    </source>
</evidence>
<dbReference type="NCBIfam" id="TIGR00758">
    <property type="entry name" value="UDG_fam4"/>
    <property type="match status" value="1"/>
</dbReference>
<keyword evidence="10" id="KW-0411">Iron-sulfur</keyword>
<name>A0A518D2E2_9BACT</name>
<evidence type="ECO:0000256" key="6">
    <source>
        <dbReference type="ARBA" id="ARBA00022723"/>
    </source>
</evidence>
<evidence type="ECO:0000256" key="5">
    <source>
        <dbReference type="ARBA" id="ARBA00022485"/>
    </source>
</evidence>
<comment type="similarity">
    <text evidence="2">Belongs to the uracil-DNA glycosylase (UDG) superfamily. Type 4 (UDGa) family.</text>
</comment>
<dbReference type="EC" id="3.2.2.27" evidence="3"/>
<dbReference type="EMBL" id="CP036290">
    <property type="protein sequence ID" value="QDU85650.1"/>
    <property type="molecule type" value="Genomic_DNA"/>
</dbReference>
<organism evidence="14 15">
    <name type="scientific">Rohdeia mirabilis</name>
    <dbReference type="NCBI Taxonomy" id="2528008"/>
    <lineage>
        <taxon>Bacteria</taxon>
        <taxon>Pseudomonadati</taxon>
        <taxon>Planctomycetota</taxon>
        <taxon>Planctomycetia</taxon>
        <taxon>Planctomycetia incertae sedis</taxon>
        <taxon>Rohdeia</taxon>
    </lineage>
</organism>
<evidence type="ECO:0000313" key="14">
    <source>
        <dbReference type="EMBL" id="QDU85650.1"/>
    </source>
</evidence>
<dbReference type="Gene3D" id="3.40.470.10">
    <property type="entry name" value="Uracil-DNA glycosylase-like domain"/>
    <property type="match status" value="1"/>
</dbReference>
<reference evidence="14 15" key="1">
    <citation type="submission" date="2019-02" db="EMBL/GenBank/DDBJ databases">
        <title>Deep-cultivation of Planctomycetes and their phenomic and genomic characterization uncovers novel biology.</title>
        <authorList>
            <person name="Wiegand S."/>
            <person name="Jogler M."/>
            <person name="Boedeker C."/>
            <person name="Pinto D."/>
            <person name="Vollmers J."/>
            <person name="Rivas-Marin E."/>
            <person name="Kohn T."/>
            <person name="Peeters S.H."/>
            <person name="Heuer A."/>
            <person name="Rast P."/>
            <person name="Oberbeckmann S."/>
            <person name="Bunk B."/>
            <person name="Jeske O."/>
            <person name="Meyerdierks A."/>
            <person name="Storesund J.E."/>
            <person name="Kallscheuer N."/>
            <person name="Luecker S."/>
            <person name="Lage O.M."/>
            <person name="Pohl T."/>
            <person name="Merkel B.J."/>
            <person name="Hornburger P."/>
            <person name="Mueller R.-W."/>
            <person name="Bruemmer F."/>
            <person name="Labrenz M."/>
            <person name="Spormann A.M."/>
            <person name="Op den Camp H."/>
            <person name="Overmann J."/>
            <person name="Amann R."/>
            <person name="Jetten M.S.M."/>
            <person name="Mascher T."/>
            <person name="Medema M.H."/>
            <person name="Devos D.P."/>
            <person name="Kaster A.-K."/>
            <person name="Ovreas L."/>
            <person name="Rohde M."/>
            <person name="Galperin M.Y."/>
            <person name="Jogler C."/>
        </authorList>
    </citation>
    <scope>NUCLEOTIDE SEQUENCE [LARGE SCALE GENOMIC DNA]</scope>
    <source>
        <strain evidence="14 15">Pla163</strain>
    </source>
</reference>
<dbReference type="PANTHER" id="PTHR33693">
    <property type="entry name" value="TYPE-5 URACIL-DNA GLYCOSYLASE"/>
    <property type="match status" value="1"/>
</dbReference>
<keyword evidence="6" id="KW-0479">Metal-binding</keyword>
<keyword evidence="8" id="KW-0378">Hydrolase</keyword>
<feature type="domain" description="Uracil-DNA glycosylase-like" evidence="13">
    <location>
        <begin position="159"/>
        <end position="307"/>
    </location>
</feature>
<dbReference type="InterPro" id="IPR005122">
    <property type="entry name" value="Uracil-DNA_glycosylase-like"/>
</dbReference>
<evidence type="ECO:0000256" key="7">
    <source>
        <dbReference type="ARBA" id="ARBA00022763"/>
    </source>
</evidence>
<dbReference type="InterPro" id="IPR005273">
    <property type="entry name" value="Ura-DNA_glyco_family4"/>
</dbReference>
<dbReference type="InterPro" id="IPR036895">
    <property type="entry name" value="Uracil-DNA_glycosylase-like_sf"/>
</dbReference>
<dbReference type="InterPro" id="IPR051536">
    <property type="entry name" value="UDG_Type-4/5"/>
</dbReference>
<feature type="compositionally biased region" description="Pro residues" evidence="12">
    <location>
        <begin position="116"/>
        <end position="125"/>
    </location>
</feature>
<dbReference type="GO" id="GO:0051539">
    <property type="term" value="F:4 iron, 4 sulfur cluster binding"/>
    <property type="evidence" value="ECO:0007669"/>
    <property type="project" value="UniProtKB-KW"/>
</dbReference>
<dbReference type="GO" id="GO:0046872">
    <property type="term" value="F:metal ion binding"/>
    <property type="evidence" value="ECO:0007669"/>
    <property type="project" value="UniProtKB-KW"/>
</dbReference>
<protein>
    <recommendedName>
        <fullName evidence="4">Type-4 uracil-DNA glycosylase</fullName>
        <ecNumber evidence="3">3.2.2.27</ecNumber>
    </recommendedName>
</protein>
<feature type="compositionally biased region" description="Low complexity" evidence="12">
    <location>
        <begin position="28"/>
        <end position="43"/>
    </location>
</feature>
<proteinExistence type="inferred from homology"/>
<keyword evidence="7" id="KW-0227">DNA damage</keyword>
<dbReference type="PANTHER" id="PTHR33693:SF1">
    <property type="entry name" value="TYPE-4 URACIL-DNA GLYCOSYLASE"/>
    <property type="match status" value="1"/>
</dbReference>
<dbReference type="GO" id="GO:0006281">
    <property type="term" value="P:DNA repair"/>
    <property type="evidence" value="ECO:0007669"/>
    <property type="project" value="UniProtKB-KW"/>
</dbReference>
<feature type="region of interest" description="Disordered" evidence="12">
    <location>
        <begin position="28"/>
        <end position="127"/>
    </location>
</feature>
<dbReference type="GO" id="GO:0004844">
    <property type="term" value="F:uracil DNA N-glycosylase activity"/>
    <property type="evidence" value="ECO:0007669"/>
    <property type="project" value="UniProtKB-EC"/>
</dbReference>
<gene>
    <name evidence="14" type="ORF">Pla163_27830</name>
</gene>
<accession>A0A518D2E2</accession>
<dbReference type="Pfam" id="PF03167">
    <property type="entry name" value="UDG"/>
    <property type="match status" value="1"/>
</dbReference>
<evidence type="ECO:0000256" key="11">
    <source>
        <dbReference type="ARBA" id="ARBA00023204"/>
    </source>
</evidence>
<comment type="catalytic activity">
    <reaction evidence="1">
        <text>Hydrolyzes single-stranded DNA or mismatched double-stranded DNA and polynucleotides, releasing free uracil.</text>
        <dbReference type="EC" id="3.2.2.27"/>
    </reaction>
</comment>
<evidence type="ECO:0000313" key="15">
    <source>
        <dbReference type="Proteomes" id="UP000319342"/>
    </source>
</evidence>
<evidence type="ECO:0000256" key="1">
    <source>
        <dbReference type="ARBA" id="ARBA00001400"/>
    </source>
</evidence>
<evidence type="ECO:0000256" key="3">
    <source>
        <dbReference type="ARBA" id="ARBA00012030"/>
    </source>
</evidence>
<keyword evidence="5" id="KW-0004">4Fe-4S</keyword>
<dbReference type="SMART" id="SM00986">
    <property type="entry name" value="UDG"/>
    <property type="match status" value="1"/>
</dbReference>
<keyword evidence="11" id="KW-0234">DNA repair</keyword>
<feature type="compositionally biased region" description="Low complexity" evidence="12">
    <location>
        <begin position="60"/>
        <end position="86"/>
    </location>
</feature>
<keyword evidence="15" id="KW-1185">Reference proteome</keyword>